<feature type="transmembrane region" description="Helical" evidence="1">
    <location>
        <begin position="40"/>
        <end position="61"/>
    </location>
</feature>
<feature type="transmembrane region" description="Helical" evidence="1">
    <location>
        <begin position="73"/>
        <end position="93"/>
    </location>
</feature>
<comment type="caution">
    <text evidence="2">The sequence shown here is derived from an EMBL/GenBank/DDBJ whole genome shotgun (WGS) entry which is preliminary data.</text>
</comment>
<keyword evidence="3" id="KW-1185">Reference proteome</keyword>
<evidence type="ECO:0000256" key="1">
    <source>
        <dbReference type="SAM" id="Phobius"/>
    </source>
</evidence>
<keyword evidence="1" id="KW-0812">Transmembrane</keyword>
<organism evidence="2 3">
    <name type="scientific">Fulvimonas yonginensis</name>
    <dbReference type="NCBI Taxonomy" id="1495200"/>
    <lineage>
        <taxon>Bacteria</taxon>
        <taxon>Pseudomonadati</taxon>
        <taxon>Pseudomonadota</taxon>
        <taxon>Gammaproteobacteria</taxon>
        <taxon>Lysobacterales</taxon>
        <taxon>Rhodanobacteraceae</taxon>
        <taxon>Fulvimonas</taxon>
    </lineage>
</organism>
<evidence type="ECO:0000313" key="3">
    <source>
        <dbReference type="Proteomes" id="UP001381174"/>
    </source>
</evidence>
<name>A0ABU8JDH8_9GAMM</name>
<keyword evidence="1" id="KW-1133">Transmembrane helix</keyword>
<proteinExistence type="predicted"/>
<dbReference type="RefSeq" id="WP_336808271.1">
    <property type="nucleotide sequence ID" value="NZ_JBBBNY010000010.1"/>
</dbReference>
<accession>A0ABU8JDH8</accession>
<protein>
    <submittedName>
        <fullName evidence="2">Uncharacterized protein</fullName>
    </submittedName>
</protein>
<reference evidence="2 3" key="1">
    <citation type="journal article" date="2014" name="Int. J. Syst. Evol. Microbiol.">
        <title>Fulvimonas yonginensis sp. nov., isolated from greenhouse soil, and emended description of the genus Fulvimonas.</title>
        <authorList>
            <person name="Ahn J.H."/>
            <person name="Kim S.J."/>
            <person name="Weon H.Y."/>
            <person name="Hong S.B."/>
            <person name="Seok S.J."/>
            <person name="Kwon S.W."/>
        </authorList>
    </citation>
    <scope>NUCLEOTIDE SEQUENCE [LARGE SCALE GENOMIC DNA]</scope>
    <source>
        <strain evidence="2 3">KACC 16952</strain>
    </source>
</reference>
<feature type="transmembrane region" description="Helical" evidence="1">
    <location>
        <begin position="105"/>
        <end position="125"/>
    </location>
</feature>
<keyword evidence="1" id="KW-0472">Membrane</keyword>
<sequence length="140" mass="14106">MNATRTSTLITTASAIVLGAGGIALLFASDVLLPHVLPGMAAGATVLGQLVSAGWLAVAWLNWNQRRIVVGGIYGRPTVLANLGLYLVSAFSLAHAAKANGAPPVLGGLALLFGAFALLYGMLLLRGPFGADAAAPVRGS</sequence>
<dbReference type="EMBL" id="JBBBNY010000010">
    <property type="protein sequence ID" value="MEI7037633.1"/>
    <property type="molecule type" value="Genomic_DNA"/>
</dbReference>
<feature type="transmembrane region" description="Helical" evidence="1">
    <location>
        <begin position="7"/>
        <end position="28"/>
    </location>
</feature>
<gene>
    <name evidence="2" type="ORF">WAT24_12765</name>
</gene>
<dbReference type="Proteomes" id="UP001381174">
    <property type="component" value="Unassembled WGS sequence"/>
</dbReference>
<evidence type="ECO:0000313" key="2">
    <source>
        <dbReference type="EMBL" id="MEI7037633.1"/>
    </source>
</evidence>